<keyword evidence="3" id="KW-0812">Transmembrane</keyword>
<feature type="compositionally biased region" description="Low complexity" evidence="2">
    <location>
        <begin position="174"/>
        <end position="184"/>
    </location>
</feature>
<reference evidence="5 6" key="1">
    <citation type="submission" date="2023-06" db="EMBL/GenBank/DDBJ databases">
        <title>Roseiconus lacunae JC819 isolated from Gulf of Mannar region, Tamil Nadu.</title>
        <authorList>
            <person name="Pk S."/>
            <person name="Ch S."/>
            <person name="Ch V.R."/>
        </authorList>
    </citation>
    <scope>NUCLEOTIDE SEQUENCE [LARGE SCALE GENOMIC DNA]</scope>
    <source>
        <strain evidence="5 6">JC819</strain>
    </source>
</reference>
<keyword evidence="1" id="KW-0175">Coiled coil</keyword>
<dbReference type="SMART" id="SM00327">
    <property type="entry name" value="VWA"/>
    <property type="match status" value="1"/>
</dbReference>
<feature type="compositionally biased region" description="Polar residues" evidence="2">
    <location>
        <begin position="185"/>
        <end position="195"/>
    </location>
</feature>
<keyword evidence="6" id="KW-1185">Reference proteome</keyword>
<evidence type="ECO:0000256" key="3">
    <source>
        <dbReference type="SAM" id="Phobius"/>
    </source>
</evidence>
<dbReference type="InterPro" id="IPR022156">
    <property type="entry name" value="Uncharacterised_YfbK_N"/>
</dbReference>
<feature type="region of interest" description="Disordered" evidence="2">
    <location>
        <begin position="174"/>
        <end position="243"/>
    </location>
</feature>
<dbReference type="PROSITE" id="PS50234">
    <property type="entry name" value="VWFA"/>
    <property type="match status" value="1"/>
</dbReference>
<accession>A0ABT7PG69</accession>
<dbReference type="InterPro" id="IPR051266">
    <property type="entry name" value="CLCR"/>
</dbReference>
<evidence type="ECO:0000256" key="1">
    <source>
        <dbReference type="SAM" id="Coils"/>
    </source>
</evidence>
<name>A0ABT7PG69_9BACT</name>
<dbReference type="Pfam" id="PF12034">
    <property type="entry name" value="YfbK_C"/>
    <property type="match status" value="1"/>
</dbReference>
<proteinExistence type="predicted"/>
<dbReference type="RefSeq" id="WP_149495564.1">
    <property type="nucleotide sequence ID" value="NZ_JASZZN010000005.1"/>
</dbReference>
<dbReference type="InterPro" id="IPR002035">
    <property type="entry name" value="VWF_A"/>
</dbReference>
<evidence type="ECO:0000313" key="5">
    <source>
        <dbReference type="EMBL" id="MDM4015495.1"/>
    </source>
</evidence>
<dbReference type="Pfam" id="PF12450">
    <property type="entry name" value="vWF_A"/>
    <property type="match status" value="1"/>
</dbReference>
<keyword evidence="3" id="KW-0472">Membrane</keyword>
<protein>
    <submittedName>
        <fullName evidence="5">von Willebrand factor type A domain-containing protein</fullName>
    </submittedName>
</protein>
<sequence>MTSSNAASRDDQWLQEQATAFVFGELDPTEAAEFTALMESSAEVRASVATIRETAATLAAEFATTSITLPRPQREAVETAIEHAEQNPVPPITVTSDESSNHSFGYALAIAASLLLACGLTFPALHRVISAKTETQQLQKQIQEIERQNRLLAQRNLTFEKQIQSLQRQLAARPRAAAQDAQSDVTSIGDPSSVSPRVVNAGDSPDKTNRNVVRIDVTSSDKADIPGTSGVENDQGVAMNRPHDTRANETTSAINVAGGETQSIANQTVSDTDSRTVDQVAVDNPDNNFDATELAAETLATERLMDDAFYASRETANRSMVSNRRGLFESAAVTPLSAFPINVEREAYLSIRKLIARQTLPSTSDVAVEQMVNFFKYDYPTPQGEDAFAIEMDLASCPWNASHRLARIGIQGREVKQRRRPANLVFLIDVSGSMNRPEKLPLAVQGLMAIVEQLDKDDSIALVAYAGAKGLVLDATTGDQKRIIVDAIDRLRRGGDIKRGEGIQLAYKIAERHYIPGGTNRVILCTDDDCNVGIKDTGALSRFIQRQSDRVTFSAFQFGGAIADHELMSRLCSKGSGSHHAIKNRADGQEQFLKQIELRRIVIAQDIDLRIEFNPHEVKAYRLIGYEDQLTGRTIRSDTDLNDEVLSGHSVTALYEIVPRHDGNAGSVATSPTEGLRYQTPVAFNDLASSGEVMTLRLQYRDPQQDRAKVIEVSAEDSGAAFEDTADDFRFAAAVAAFGMLLQSPSHQLAARRVDEDAAEDPESDFDLIHRLASQASGDDPSGFRRDFVELVRQASKVAADRHG</sequence>
<dbReference type="Proteomes" id="UP001239462">
    <property type="component" value="Unassembled WGS sequence"/>
</dbReference>
<dbReference type="PANTHER" id="PTHR10579:SF43">
    <property type="entry name" value="ZINC FINGER (C3HC4-TYPE RING FINGER) FAMILY PROTEIN"/>
    <property type="match status" value="1"/>
</dbReference>
<gene>
    <name evidence="5" type="ORF">QTN89_08655</name>
</gene>
<evidence type="ECO:0000259" key="4">
    <source>
        <dbReference type="PROSITE" id="PS50234"/>
    </source>
</evidence>
<feature type="coiled-coil region" evidence="1">
    <location>
        <begin position="128"/>
        <end position="169"/>
    </location>
</feature>
<dbReference type="EMBL" id="JASZZN010000005">
    <property type="protein sequence ID" value="MDM4015495.1"/>
    <property type="molecule type" value="Genomic_DNA"/>
</dbReference>
<dbReference type="PANTHER" id="PTHR10579">
    <property type="entry name" value="CALCIUM-ACTIVATED CHLORIDE CHANNEL REGULATOR"/>
    <property type="match status" value="1"/>
</dbReference>
<dbReference type="SUPFAM" id="SSF53300">
    <property type="entry name" value="vWA-like"/>
    <property type="match status" value="1"/>
</dbReference>
<organism evidence="5 6">
    <name type="scientific">Roseiconus lacunae</name>
    <dbReference type="NCBI Taxonomy" id="2605694"/>
    <lineage>
        <taxon>Bacteria</taxon>
        <taxon>Pseudomonadati</taxon>
        <taxon>Planctomycetota</taxon>
        <taxon>Planctomycetia</taxon>
        <taxon>Pirellulales</taxon>
        <taxon>Pirellulaceae</taxon>
        <taxon>Roseiconus</taxon>
    </lineage>
</organism>
<evidence type="ECO:0000256" key="2">
    <source>
        <dbReference type="SAM" id="MobiDB-lite"/>
    </source>
</evidence>
<keyword evidence="3" id="KW-1133">Transmembrane helix</keyword>
<evidence type="ECO:0000313" key="6">
    <source>
        <dbReference type="Proteomes" id="UP001239462"/>
    </source>
</evidence>
<dbReference type="Pfam" id="PF00092">
    <property type="entry name" value="VWA"/>
    <property type="match status" value="1"/>
</dbReference>
<feature type="domain" description="VWFA" evidence="4">
    <location>
        <begin position="423"/>
        <end position="596"/>
    </location>
</feature>
<dbReference type="InterPro" id="IPR036465">
    <property type="entry name" value="vWFA_dom_sf"/>
</dbReference>
<feature type="transmembrane region" description="Helical" evidence="3">
    <location>
        <begin position="104"/>
        <end position="125"/>
    </location>
</feature>
<dbReference type="Gene3D" id="3.40.50.410">
    <property type="entry name" value="von Willebrand factor, type A domain"/>
    <property type="match status" value="1"/>
</dbReference>
<comment type="caution">
    <text evidence="5">The sequence shown here is derived from an EMBL/GenBank/DDBJ whole genome shotgun (WGS) entry which is preliminary data.</text>
</comment>
<dbReference type="InterPro" id="IPR021908">
    <property type="entry name" value="YfbK_C"/>
</dbReference>